<feature type="region of interest" description="Disordered" evidence="1">
    <location>
        <begin position="96"/>
        <end position="276"/>
    </location>
</feature>
<accession>A0A1Y2BF34</accession>
<evidence type="ECO:0000313" key="2">
    <source>
        <dbReference type="EMBL" id="ORY33404.1"/>
    </source>
</evidence>
<organism evidence="2 3">
    <name type="scientific">Naematelia encephala</name>
    <dbReference type="NCBI Taxonomy" id="71784"/>
    <lineage>
        <taxon>Eukaryota</taxon>
        <taxon>Fungi</taxon>
        <taxon>Dikarya</taxon>
        <taxon>Basidiomycota</taxon>
        <taxon>Agaricomycotina</taxon>
        <taxon>Tremellomycetes</taxon>
        <taxon>Tremellales</taxon>
        <taxon>Naemateliaceae</taxon>
        <taxon>Naematelia</taxon>
    </lineage>
</organism>
<dbReference type="EMBL" id="MCFC01000006">
    <property type="protein sequence ID" value="ORY33404.1"/>
    <property type="molecule type" value="Genomic_DNA"/>
</dbReference>
<dbReference type="Proteomes" id="UP000193986">
    <property type="component" value="Unassembled WGS sequence"/>
</dbReference>
<feature type="compositionally biased region" description="Basic residues" evidence="1">
    <location>
        <begin position="332"/>
        <end position="342"/>
    </location>
</feature>
<dbReference type="PANTHER" id="PTHR40132:SF1">
    <property type="entry name" value="PRE-MRNA-SPLICING FACTOR 38B"/>
    <property type="match status" value="1"/>
</dbReference>
<dbReference type="STRING" id="71784.A0A1Y2BF34"/>
<comment type="caution">
    <text evidence="2">The sequence shown here is derived from an EMBL/GenBank/DDBJ whole genome shotgun (WGS) entry which is preliminary data.</text>
</comment>
<keyword evidence="3" id="KW-1185">Reference proteome</keyword>
<feature type="compositionally biased region" description="Pro residues" evidence="1">
    <location>
        <begin position="236"/>
        <end position="255"/>
    </location>
</feature>
<gene>
    <name evidence="2" type="ORF">BCR39DRAFT_299181</name>
</gene>
<name>A0A1Y2BF34_9TREE</name>
<evidence type="ECO:0000256" key="1">
    <source>
        <dbReference type="SAM" id="MobiDB-lite"/>
    </source>
</evidence>
<protein>
    <submittedName>
        <fullName evidence="2">Uncharacterized protein</fullName>
    </submittedName>
</protein>
<evidence type="ECO:0000313" key="3">
    <source>
        <dbReference type="Proteomes" id="UP000193986"/>
    </source>
</evidence>
<dbReference type="InParanoid" id="A0A1Y2BF34"/>
<feature type="compositionally biased region" description="Basic and acidic residues" evidence="1">
    <location>
        <begin position="119"/>
        <end position="189"/>
    </location>
</feature>
<proteinExistence type="predicted"/>
<feature type="region of interest" description="Disordered" evidence="1">
    <location>
        <begin position="299"/>
        <end position="386"/>
    </location>
</feature>
<reference evidence="2 3" key="1">
    <citation type="submission" date="2016-07" db="EMBL/GenBank/DDBJ databases">
        <title>Pervasive Adenine N6-methylation of Active Genes in Fungi.</title>
        <authorList>
            <consortium name="DOE Joint Genome Institute"/>
            <person name="Mondo S.J."/>
            <person name="Dannebaum R.O."/>
            <person name="Kuo R.C."/>
            <person name="Labutti K."/>
            <person name="Haridas S."/>
            <person name="Kuo A."/>
            <person name="Salamov A."/>
            <person name="Ahrendt S.R."/>
            <person name="Lipzen A."/>
            <person name="Sullivan W."/>
            <person name="Andreopoulos W.B."/>
            <person name="Clum A."/>
            <person name="Lindquist E."/>
            <person name="Daum C."/>
            <person name="Ramamoorthy G.K."/>
            <person name="Gryganskyi A."/>
            <person name="Culley D."/>
            <person name="Magnuson J.K."/>
            <person name="James T.Y."/>
            <person name="O'Malley M.A."/>
            <person name="Stajich J.E."/>
            <person name="Spatafora J.W."/>
            <person name="Visel A."/>
            <person name="Grigoriev I.V."/>
        </authorList>
    </citation>
    <scope>NUCLEOTIDE SEQUENCE [LARGE SCALE GENOMIC DNA]</scope>
    <source>
        <strain evidence="2 3">68-887.2</strain>
    </source>
</reference>
<dbReference type="OrthoDB" id="2431475at2759"/>
<dbReference type="AlphaFoldDB" id="A0A1Y2BF34"/>
<sequence length="406" mass="46205">MSLNTVVNNLVRAAAGIPADISDDDLDRHVASLLAQEAKQRESKWSEMGLSAFLDRESNDAALPRPNKRFLASVIRNVDGHNAALLREQAQAARNARLGRGESSRTGASRLFGGALQGMRRESGGDRDRRREEDRRNRHDDREDKARSRRYHDERDASPYRRDERDRDDRRRSGHYDQESEPRRREERHQHSRRHGDDEDNDGGGTRQHHSSKQKSTTSKREPDSSPRPPKKRTPSPRPSSRPAPEDSPPPPPRSPISKMDKYFSTSYDPRLDLGEIPKEGMIAAVGWDNMLAVLKERGQKRRHMSPGLSDDLPSVPKGVLIRSPSPDPIVRKKKEERRKRRGDSDSDDERERAKRKEKRRKDKEREKHLSTPAKSNGSTAGGAGALLEGYEYVRKGGVREWDVGK</sequence>
<dbReference type="PANTHER" id="PTHR40132">
    <property type="entry name" value="PRE-MRNA-SPLICING FACTOR 38B"/>
    <property type="match status" value="1"/>
</dbReference>